<keyword evidence="1" id="KW-0540">Nuclease</keyword>
<dbReference type="AlphaFoldDB" id="A0A2K5AQM6"/>
<keyword evidence="1" id="KW-0255">Endonuclease</keyword>
<gene>
    <name evidence="1" type="ORF">NCAV_0775</name>
</gene>
<keyword evidence="1" id="KW-0378">Hydrolase</keyword>
<dbReference type="EMBL" id="LT981265">
    <property type="protein sequence ID" value="SPC33956.1"/>
    <property type="molecule type" value="Genomic_DNA"/>
</dbReference>
<protein>
    <submittedName>
        <fullName evidence="1">Predicted endonuclease related to archaeal Holliday junction resolvase</fullName>
    </submittedName>
</protein>
<dbReference type="KEGG" id="ncv:NCAV_0775"/>
<keyword evidence="2" id="KW-1185">Reference proteome</keyword>
<dbReference type="RefSeq" id="WP_158648739.1">
    <property type="nucleotide sequence ID" value="NZ_LT981265.1"/>
</dbReference>
<dbReference type="SUPFAM" id="SSF52980">
    <property type="entry name" value="Restriction endonuclease-like"/>
    <property type="match status" value="1"/>
</dbReference>
<dbReference type="GeneID" id="41594837"/>
<reference evidence="2" key="1">
    <citation type="submission" date="2018-01" db="EMBL/GenBank/DDBJ databases">
        <authorList>
            <person name="Kerou L M."/>
        </authorList>
    </citation>
    <scope>NUCLEOTIDE SEQUENCE [LARGE SCALE GENOMIC DNA]</scope>
    <source>
        <strain evidence="2">SCU2</strain>
    </source>
</reference>
<proteinExistence type="predicted"/>
<dbReference type="Pfam" id="PF13412">
    <property type="entry name" value="HTH_24"/>
    <property type="match status" value="1"/>
</dbReference>
<evidence type="ECO:0000313" key="1">
    <source>
        <dbReference type="EMBL" id="SPC33956.1"/>
    </source>
</evidence>
<dbReference type="Proteomes" id="UP000236248">
    <property type="component" value="Chromosome NCAV"/>
</dbReference>
<sequence length="229" mass="25791">MGISRLLLLRIIPYMDGLISMDELSSQTGISISVCNAMLNELVSNGIGSMEGEGYVRFTHMDKINAVVLAMRLNASMDEVARVLHWKDFEMLAAEILEANGYSTARNVRVRARLGLVRGSRTMMEVDVVGLKYVDYRNTALLIDCKHWHYISTSELARVCEKQVIRARAFIAERMDVDDAIPAVVVLNDTPSLIDGVPIVPITRFREFLNELYSIIDDLNVVRRLELEG</sequence>
<accession>A0A2K5AQM6</accession>
<dbReference type="InterPro" id="IPR011335">
    <property type="entry name" value="Restrct_endonuc-II-like"/>
</dbReference>
<evidence type="ECO:0000313" key="2">
    <source>
        <dbReference type="Proteomes" id="UP000236248"/>
    </source>
</evidence>
<organism evidence="1 2">
    <name type="scientific">Candidatus Nitrosocaldus cavascurensis</name>
    <dbReference type="NCBI Taxonomy" id="2058097"/>
    <lineage>
        <taxon>Archaea</taxon>
        <taxon>Nitrososphaerota</taxon>
        <taxon>Nitrososphaeria</taxon>
        <taxon>Candidatus Nitrosocaldales</taxon>
        <taxon>Candidatus Nitrosocaldaceae</taxon>
        <taxon>Candidatus Nitrosocaldus</taxon>
    </lineage>
</organism>
<name>A0A2K5AQM6_9ARCH</name>
<dbReference type="GO" id="GO:0004519">
    <property type="term" value="F:endonuclease activity"/>
    <property type="evidence" value="ECO:0007669"/>
    <property type="project" value="UniProtKB-KW"/>
</dbReference>